<evidence type="ECO:0000313" key="2">
    <source>
        <dbReference type="EMBL" id="KKT63516.1"/>
    </source>
</evidence>
<dbReference type="AlphaFoldDB" id="A0A0G1IVS7"/>
<gene>
    <name evidence="2" type="ORF">UW57_C0006G0018</name>
</gene>
<protein>
    <submittedName>
        <fullName evidence="2">Uncharacterized protein</fullName>
    </submittedName>
</protein>
<name>A0A0G1IVS7_9BACT</name>
<feature type="signal peptide" evidence="1">
    <location>
        <begin position="1"/>
        <end position="25"/>
    </location>
</feature>
<proteinExistence type="predicted"/>
<sequence length="262" mass="26338">MLKSTRLVLVPALIISLLAPSFAAAALPPLPSNLPSKESLLQFKLNKPFGGKITKIQACMTPPGFILHIGPPMGGEYFLNPATSKIHAFGVIQPGVWTLGNAAPVPINCSKGNPAGIGGFSMGGLLGNAVSNGLLQVNPIEFVNIAGAGTNIATNVIKGVEIVGPAGGLIVTGVLGETFSGLSGALSGLSGFLPGIGIISSLASGDFFGSALTLASLFDPTGITAIASLIFNLLGINFGKKPPSLGSAYPIIHIGTSEAPAF</sequence>
<keyword evidence="1" id="KW-0732">Signal</keyword>
<reference evidence="2 3" key="1">
    <citation type="journal article" date="2015" name="Nature">
        <title>rRNA introns, odd ribosomes, and small enigmatic genomes across a large radiation of phyla.</title>
        <authorList>
            <person name="Brown C.T."/>
            <person name="Hug L.A."/>
            <person name="Thomas B.C."/>
            <person name="Sharon I."/>
            <person name="Castelle C.J."/>
            <person name="Singh A."/>
            <person name="Wilkins M.J."/>
            <person name="Williams K.H."/>
            <person name="Banfield J.F."/>
        </authorList>
    </citation>
    <scope>NUCLEOTIDE SEQUENCE [LARGE SCALE GENOMIC DNA]</scope>
</reference>
<dbReference type="Proteomes" id="UP000034652">
    <property type="component" value="Unassembled WGS sequence"/>
</dbReference>
<evidence type="ECO:0000313" key="3">
    <source>
        <dbReference type="Proteomes" id="UP000034652"/>
    </source>
</evidence>
<dbReference type="STRING" id="1618646.UW57_C0006G0018"/>
<accession>A0A0G1IVS7</accession>
<comment type="caution">
    <text evidence="2">The sequence shown here is derived from an EMBL/GenBank/DDBJ whole genome shotgun (WGS) entry which is preliminary data.</text>
</comment>
<organism evidence="2 3">
    <name type="scientific">Candidatus Giovannonibacteria bacterium GW2011_GWA1_44_29</name>
    <dbReference type="NCBI Taxonomy" id="1618646"/>
    <lineage>
        <taxon>Bacteria</taxon>
        <taxon>Candidatus Giovannoniibacteriota</taxon>
    </lineage>
</organism>
<feature type="chain" id="PRO_5002537893" evidence="1">
    <location>
        <begin position="26"/>
        <end position="262"/>
    </location>
</feature>
<dbReference type="EMBL" id="LCIV01000006">
    <property type="protein sequence ID" value="KKT63516.1"/>
    <property type="molecule type" value="Genomic_DNA"/>
</dbReference>
<evidence type="ECO:0000256" key="1">
    <source>
        <dbReference type="SAM" id="SignalP"/>
    </source>
</evidence>